<organism evidence="4 5">
    <name type="scientific">Strigomonas culicis</name>
    <dbReference type="NCBI Taxonomy" id="28005"/>
    <lineage>
        <taxon>Eukaryota</taxon>
        <taxon>Discoba</taxon>
        <taxon>Euglenozoa</taxon>
        <taxon>Kinetoplastea</taxon>
        <taxon>Metakinetoplastina</taxon>
        <taxon>Trypanosomatida</taxon>
        <taxon>Trypanosomatidae</taxon>
        <taxon>Strigomonadinae</taxon>
        <taxon>Strigomonas</taxon>
    </lineage>
</organism>
<dbReference type="OrthoDB" id="2423195at2759"/>
<sequence>MDTSTAAGELQPLAKDWDDEKNASIDWTNPEEAVANGYTLLGLLSAHAKLAAHLASQPDEKQCARDVFLDAAKTEEQHDMLRTWGQQGLLTPRAGRWCRRCGREGHTLLHCQRGGAGTTTTAAHAVDMGEKKKVLSPMMEKLYAHQHRVEQLKVLEEKKKKREKQTGNRGSNYATRTRQLTGGRFASGGPDKKPKRSEEVFSDERTRGIVRSIDYDINIGIVQVHDIGDIKFFLERVDFGVKHISAGQLVTLKVDTSRDFPLAIDIRPANSAVTLDDVVQFMRRCTETTAPMWEICMLLTHKHGWFDVLRSFYTFLQRGDVGYFVECVQTIVHLITRRPNLEPLHLNVLESFLSFTLEDVPCTTNPEGSFFPEMLLRCLQEMEKTGDDLEEAVAVRAQRYHQCAQYLILLLQFTTVTEDKVAPVQQLLAQLVRQLAPADPAVRATQDETLRLLDSAFGRASMLPIPSAEELCVPPPDPKSSFTPANLPINGGVTYTSAEDFAHDQCRLLRADTFEAVSRILPAACLQLPGYVPSKETLADVEHAHLYDRVRYMGSVVTRDRDYIRPQSYLLQVHPRSARADFAHQLPQGTTVCIITTTDPTRLSNDDVFWCVVSSSNTSLLQSNTIVVSPCEQQGSFDVLARNLERNERENRLDCSILMETAVFMSGYASIFKALRALTGPLAMRLPMSNTIVYQHARNDSAAASSTGAPPKVKQNKVEVPADAAPAAGRGQDLIGCVPRHYEFAFRNLIDSMRYKNTFDEGQDEVMRRLPTSEVMLVQGPPGTGKSFIGCRVVETYVRFKQQITSGDILQNVSIDMLQGIKQSELLPKMGPVVVITFKNHALDEFLVDLLDSNLWDDHRSQVTDGTQEQFPQGCRLVRVGGRSQEQRLDAHNLGALYHVKAEKSSINSLKEKLFILQQQLDRLTKEIHYLETGRVPRNYFERWLTPAQRSHISFEDREAWLRGERYVGMEGAIPPPDLYLQLLRTKMDEALACAAGDEQNLRLAQQDAEDTEDVPRTVFEEMKHEDEKRENNESLNSTYLSVEAMHLARNPPSPPSHVPEDLVSWWSLGPTTRHHYYAYLIQKAIAVKAKDCLTIMSTIEDVVRIRNHAMDEAKLSILRSADVVGLTTTGCAMNQNLLRSLRPSVLVVEEAAEVLECQLIACMTDSLQQVVLIGDHYQLQPKVETFMYEKINHLNLSLFERLARHLSPICLSEQRRMHPALSRLVRPYYHPQPLLDHGSLLARPLITATGRPIADRVPGLAQRAYFWRHQHPEEEAHNSRSKVNTRELRMVQAVVTHLISQGVLQASITVITPYLGQCRMLRSIMRFSSFTDVRVSTVDLFQGDENDVIVLSLVRTAKLTEFIRMRNRLIVACSRARFGFVIVGNDDLLQQCSHWAALLERLRADGCIGDALPITKETPDGVVREEMEADGTITTESLKRELERQVQRSATSAKKERHR</sequence>
<dbReference type="InterPro" id="IPR041677">
    <property type="entry name" value="DNA2/NAM7_AAA_11"/>
</dbReference>
<dbReference type="EMBL" id="ATMH01009185">
    <property type="protein sequence ID" value="EPY20038.1"/>
    <property type="molecule type" value="Genomic_DNA"/>
</dbReference>
<dbReference type="Proteomes" id="UP000015354">
    <property type="component" value="Unassembled WGS sequence"/>
</dbReference>
<dbReference type="Gene3D" id="3.40.50.300">
    <property type="entry name" value="P-loop containing nucleotide triphosphate hydrolases"/>
    <property type="match status" value="3"/>
</dbReference>
<feature type="compositionally biased region" description="Basic and acidic residues" evidence="1">
    <location>
        <begin position="190"/>
        <end position="202"/>
    </location>
</feature>
<evidence type="ECO:0008006" key="6">
    <source>
        <dbReference type="Google" id="ProtNLM"/>
    </source>
</evidence>
<dbReference type="InterPro" id="IPR027417">
    <property type="entry name" value="P-loop_NTPase"/>
</dbReference>
<feature type="compositionally biased region" description="Polar residues" evidence="1">
    <location>
        <begin position="167"/>
        <end position="180"/>
    </location>
</feature>
<dbReference type="PANTHER" id="PTHR10887">
    <property type="entry name" value="DNA2/NAM7 HELICASE FAMILY"/>
    <property type="match status" value="1"/>
</dbReference>
<keyword evidence="5" id="KW-1185">Reference proteome</keyword>
<dbReference type="GO" id="GO:0031048">
    <property type="term" value="P:regulatory ncRNA-mediated heterochromatin formation"/>
    <property type="evidence" value="ECO:0007669"/>
    <property type="project" value="TreeGrafter"/>
</dbReference>
<accession>S9TU36</accession>
<feature type="domain" description="DNA2/NAM7 helicase-like C-terminal" evidence="3">
    <location>
        <begin position="1196"/>
        <end position="1387"/>
    </location>
</feature>
<feature type="region of interest" description="Disordered" evidence="1">
    <location>
        <begin position="1427"/>
        <end position="1460"/>
    </location>
</feature>
<proteinExistence type="predicted"/>
<feature type="compositionally biased region" description="Basic and acidic residues" evidence="1">
    <location>
        <begin position="1438"/>
        <end position="1447"/>
    </location>
</feature>
<reference evidence="4 5" key="1">
    <citation type="journal article" date="2013" name="PLoS ONE">
        <title>Predicting the Proteins of Angomonas deanei, Strigomonas culicis and Their Respective Endosymbionts Reveals New Aspects of the Trypanosomatidae Family.</title>
        <authorList>
            <person name="Motta M.C."/>
            <person name="Martins A.C."/>
            <person name="de Souza S.S."/>
            <person name="Catta-Preta C.M."/>
            <person name="Silva R."/>
            <person name="Klein C.C."/>
            <person name="de Almeida L.G."/>
            <person name="de Lima Cunha O."/>
            <person name="Ciapina L.P."/>
            <person name="Brocchi M."/>
            <person name="Colabardini A.C."/>
            <person name="de Araujo Lima B."/>
            <person name="Machado C.R."/>
            <person name="de Almeida Soares C.M."/>
            <person name="Probst C.M."/>
            <person name="de Menezes C.B."/>
            <person name="Thompson C.E."/>
            <person name="Bartholomeu D.C."/>
            <person name="Gradia D.F."/>
            <person name="Pavoni D.P."/>
            <person name="Grisard E.C."/>
            <person name="Fantinatti-Garboggini F."/>
            <person name="Marchini F.K."/>
            <person name="Rodrigues-Luiz G.F."/>
            <person name="Wagner G."/>
            <person name="Goldman G.H."/>
            <person name="Fietto J.L."/>
            <person name="Elias M.C."/>
            <person name="Goldman M.H."/>
            <person name="Sagot M.F."/>
            <person name="Pereira M."/>
            <person name="Stoco P.H."/>
            <person name="de Mendonca-Neto R.P."/>
            <person name="Teixeira S.M."/>
            <person name="Maciel T.E."/>
            <person name="de Oliveira Mendes T.A."/>
            <person name="Urmenyi T.P."/>
            <person name="de Souza W."/>
            <person name="Schenkman S."/>
            <person name="de Vasconcelos A.T."/>
        </authorList>
    </citation>
    <scope>NUCLEOTIDE SEQUENCE [LARGE SCALE GENOMIC DNA]</scope>
</reference>
<dbReference type="InterPro" id="IPR045055">
    <property type="entry name" value="DNA2/NAM7-like"/>
</dbReference>
<dbReference type="InterPro" id="IPR047187">
    <property type="entry name" value="SF1_C_Upf1"/>
</dbReference>
<evidence type="ECO:0000313" key="5">
    <source>
        <dbReference type="Proteomes" id="UP000015354"/>
    </source>
</evidence>
<dbReference type="InterPro" id="IPR041679">
    <property type="entry name" value="DNA2/NAM7-like_C"/>
</dbReference>
<evidence type="ECO:0000313" key="4">
    <source>
        <dbReference type="EMBL" id="EPY20038.1"/>
    </source>
</evidence>
<protein>
    <recommendedName>
        <fullName evidence="6">CCHC-type domain-containing protein</fullName>
    </recommendedName>
</protein>
<comment type="caution">
    <text evidence="4">The sequence shown here is derived from an EMBL/GenBank/DDBJ whole genome shotgun (WGS) entry which is preliminary data.</text>
</comment>
<dbReference type="SUPFAM" id="SSF52540">
    <property type="entry name" value="P-loop containing nucleoside triphosphate hydrolases"/>
    <property type="match status" value="1"/>
</dbReference>
<gene>
    <name evidence="4" type="ORF">STCU_09185</name>
</gene>
<feature type="domain" description="DNA2/NAM7 helicase helicase" evidence="2">
    <location>
        <begin position="759"/>
        <end position="1184"/>
    </location>
</feature>
<dbReference type="PANTHER" id="PTHR10887:SF341">
    <property type="entry name" value="NFX1-TYPE ZINC FINGER-CONTAINING PROTEIN 1"/>
    <property type="match status" value="1"/>
</dbReference>
<dbReference type="GO" id="GO:0004386">
    <property type="term" value="F:helicase activity"/>
    <property type="evidence" value="ECO:0007669"/>
    <property type="project" value="InterPro"/>
</dbReference>
<dbReference type="GO" id="GO:0031380">
    <property type="term" value="C:nuclear RNA-directed RNA polymerase complex"/>
    <property type="evidence" value="ECO:0007669"/>
    <property type="project" value="TreeGrafter"/>
</dbReference>
<evidence type="ECO:0000259" key="2">
    <source>
        <dbReference type="Pfam" id="PF13086"/>
    </source>
</evidence>
<dbReference type="Pfam" id="PF13086">
    <property type="entry name" value="AAA_11"/>
    <property type="match status" value="1"/>
</dbReference>
<dbReference type="Pfam" id="PF13087">
    <property type="entry name" value="AAA_12"/>
    <property type="match status" value="1"/>
</dbReference>
<name>S9TU36_9TRYP</name>
<evidence type="ECO:0000259" key="3">
    <source>
        <dbReference type="Pfam" id="PF13087"/>
    </source>
</evidence>
<evidence type="ECO:0000256" key="1">
    <source>
        <dbReference type="SAM" id="MobiDB-lite"/>
    </source>
</evidence>
<dbReference type="CDD" id="cd18808">
    <property type="entry name" value="SF1_C_Upf1"/>
    <property type="match status" value="1"/>
</dbReference>
<feature type="region of interest" description="Disordered" evidence="1">
    <location>
        <begin position="155"/>
        <end position="202"/>
    </location>
</feature>